<accession>A0A2R5FC65</accession>
<dbReference type="AlphaFoldDB" id="A0A2R5FC65"/>
<dbReference type="RefSeq" id="WP_109016947.1">
    <property type="nucleotide sequence ID" value="NZ_BDOQ01000021.1"/>
</dbReference>
<dbReference type="Proteomes" id="UP000245081">
    <property type="component" value="Unassembled WGS sequence"/>
</dbReference>
<keyword evidence="2" id="KW-1185">Reference proteome</keyword>
<dbReference type="EMBL" id="BDOQ01000021">
    <property type="protein sequence ID" value="GBG15796.1"/>
    <property type="molecule type" value="Genomic_DNA"/>
</dbReference>
<protein>
    <submittedName>
        <fullName evidence="1">Uncharacterized protein</fullName>
    </submittedName>
</protein>
<name>A0A2R5FC65_9PROT</name>
<sequence>MIEIKQTSEKQYEVYDQTGTLRGLIVESVGFWVVQLGYNTAKACESYERAVFLAKEHCECQE</sequence>
<evidence type="ECO:0000313" key="1">
    <source>
        <dbReference type="EMBL" id="GBG15796.1"/>
    </source>
</evidence>
<organism evidence="1 2">
    <name type="scientific">Novimethylophilus kurashikiensis</name>
    <dbReference type="NCBI Taxonomy" id="1825523"/>
    <lineage>
        <taxon>Bacteria</taxon>
        <taxon>Pseudomonadati</taxon>
        <taxon>Pseudomonadota</taxon>
        <taxon>Betaproteobacteria</taxon>
        <taxon>Nitrosomonadales</taxon>
        <taxon>Methylophilaceae</taxon>
        <taxon>Novimethylophilus</taxon>
    </lineage>
</organism>
<comment type="caution">
    <text evidence="1">The sequence shown here is derived from an EMBL/GenBank/DDBJ whole genome shotgun (WGS) entry which is preliminary data.</text>
</comment>
<evidence type="ECO:0000313" key="2">
    <source>
        <dbReference type="Proteomes" id="UP000245081"/>
    </source>
</evidence>
<gene>
    <name evidence="1" type="ORF">NMK_3408</name>
</gene>
<proteinExistence type="predicted"/>
<reference evidence="1 2" key="1">
    <citation type="journal article" date="2018" name="Environ. Microbiol.">
        <title>Isolation and genomic characterization of Novimethylophilus kurashikiensis gen. nov. sp. nov., a new lanthanide-dependent methylotrophic species of Methylophilaceae.</title>
        <authorList>
            <person name="Lv H."/>
            <person name="Sahin N."/>
            <person name="Tani A."/>
        </authorList>
    </citation>
    <scope>NUCLEOTIDE SEQUENCE [LARGE SCALE GENOMIC DNA]</scope>
    <source>
        <strain evidence="1 2">La2-4</strain>
    </source>
</reference>